<dbReference type="EMBL" id="JXLN01011655">
    <property type="protein sequence ID" value="KPM07544.1"/>
    <property type="molecule type" value="Genomic_DNA"/>
</dbReference>
<dbReference type="VEuPathDB" id="VectorBase:SSCA002083"/>
<dbReference type="Proteomes" id="UP000616769">
    <property type="component" value="Unassembled WGS sequence"/>
</dbReference>
<feature type="non-terminal residue" evidence="1">
    <location>
        <position position="1"/>
    </location>
</feature>
<dbReference type="OrthoDB" id="6481390at2759"/>
<organism evidence="1 2">
    <name type="scientific">Sarcoptes scabiei</name>
    <name type="common">Itch mite</name>
    <name type="synonym">Acarus scabiei</name>
    <dbReference type="NCBI Taxonomy" id="52283"/>
    <lineage>
        <taxon>Eukaryota</taxon>
        <taxon>Metazoa</taxon>
        <taxon>Ecdysozoa</taxon>
        <taxon>Arthropoda</taxon>
        <taxon>Chelicerata</taxon>
        <taxon>Arachnida</taxon>
        <taxon>Acari</taxon>
        <taxon>Acariformes</taxon>
        <taxon>Sarcoptiformes</taxon>
        <taxon>Astigmata</taxon>
        <taxon>Psoroptidia</taxon>
        <taxon>Sarcoptoidea</taxon>
        <taxon>Sarcoptidae</taxon>
        <taxon>Sarcoptinae</taxon>
        <taxon>Sarcoptes</taxon>
    </lineage>
</organism>
<protein>
    <submittedName>
        <fullName evidence="1">Uncharacterized protein</fullName>
    </submittedName>
</protein>
<sequence>KIDGLKKVPECDIEKPIRNCLKVGFLFEPNGRKVEKFPTTMEGLNKVCSDLKRAEDCAVNFIEQCSDSDHEQKVLESILAGNQRVLKRLCRMDKRKKELLDNVQCANAVVDDTYNCIGDYRRMVYVANKMDDKNKILRALCCKIREVCPAASIEYFKKMRKNLKEEITSIICADFDKDSCKNVEVPAITDAEYKGKSLYGPMRQLYQKVLV</sequence>
<gene>
    <name evidence="1" type="ORF">QR98_0060410</name>
</gene>
<evidence type="ECO:0000313" key="2">
    <source>
        <dbReference type="Proteomes" id="UP000616769"/>
    </source>
</evidence>
<dbReference type="PANTHER" id="PTHR33964:SF1">
    <property type="entry name" value="RE45066P"/>
    <property type="match status" value="1"/>
</dbReference>
<reference evidence="1 2" key="1">
    <citation type="journal article" date="2015" name="Parasit. Vectors">
        <title>Draft genome of the scabies mite.</title>
        <authorList>
            <person name="Rider S.D.Jr."/>
            <person name="Morgan M.S."/>
            <person name="Arlian L.G."/>
        </authorList>
    </citation>
    <scope>NUCLEOTIDE SEQUENCE [LARGE SCALE GENOMIC DNA]</scope>
    <source>
        <strain evidence="1">Arlian Lab</strain>
    </source>
</reference>
<name>A0A132A996_SARSC</name>
<accession>A0A132A996</accession>
<proteinExistence type="predicted"/>
<comment type="caution">
    <text evidence="1">The sequence shown here is derived from an EMBL/GenBank/DDBJ whole genome shotgun (WGS) entry which is preliminary data.</text>
</comment>
<evidence type="ECO:0000313" key="1">
    <source>
        <dbReference type="EMBL" id="KPM07544.1"/>
    </source>
</evidence>
<dbReference type="AlphaFoldDB" id="A0A132A996"/>
<dbReference type="PANTHER" id="PTHR33964">
    <property type="entry name" value="RE45066P-RELATED"/>
    <property type="match status" value="1"/>
</dbReference>